<dbReference type="InterPro" id="IPR021730">
    <property type="entry name" value="YdbH"/>
</dbReference>
<dbReference type="RefSeq" id="WP_126802147.1">
    <property type="nucleotide sequence ID" value="NZ_PIPL01000001.1"/>
</dbReference>
<keyword evidence="2" id="KW-1185">Reference proteome</keyword>
<dbReference type="AlphaFoldDB" id="A0A432W5W1"/>
<proteinExistence type="predicted"/>
<dbReference type="EMBL" id="PIPL01000001">
    <property type="protein sequence ID" value="RUO25447.1"/>
    <property type="molecule type" value="Genomic_DNA"/>
</dbReference>
<accession>A0A432W5W1</accession>
<organism evidence="1 2">
    <name type="scientific">Aliidiomarina minuta</name>
    <dbReference type="NCBI Taxonomy" id="880057"/>
    <lineage>
        <taxon>Bacteria</taxon>
        <taxon>Pseudomonadati</taxon>
        <taxon>Pseudomonadota</taxon>
        <taxon>Gammaproteobacteria</taxon>
        <taxon>Alteromonadales</taxon>
        <taxon>Idiomarinaceae</taxon>
        <taxon>Aliidiomarina</taxon>
    </lineage>
</organism>
<dbReference type="Pfam" id="PF11739">
    <property type="entry name" value="YdbH-like"/>
    <property type="match status" value="1"/>
</dbReference>
<dbReference type="OrthoDB" id="9759996at2"/>
<evidence type="ECO:0000313" key="1">
    <source>
        <dbReference type="EMBL" id="RUO25447.1"/>
    </source>
</evidence>
<reference evidence="1 2" key="1">
    <citation type="journal article" date="2011" name="Front. Microbiol.">
        <title>Genomic signatures of strain selection and enhancement in Bacillus atrophaeus var. globigii, a historical biowarfare simulant.</title>
        <authorList>
            <person name="Gibbons H.S."/>
            <person name="Broomall S.M."/>
            <person name="McNew L.A."/>
            <person name="Daligault H."/>
            <person name="Chapman C."/>
            <person name="Bruce D."/>
            <person name="Karavis M."/>
            <person name="Krepps M."/>
            <person name="McGregor P.A."/>
            <person name="Hong C."/>
            <person name="Park K.H."/>
            <person name="Akmal A."/>
            <person name="Feldman A."/>
            <person name="Lin J.S."/>
            <person name="Chang W.E."/>
            <person name="Higgs B.W."/>
            <person name="Demirev P."/>
            <person name="Lindquist J."/>
            <person name="Liem A."/>
            <person name="Fochler E."/>
            <person name="Read T.D."/>
            <person name="Tapia R."/>
            <person name="Johnson S."/>
            <person name="Bishop-Lilly K.A."/>
            <person name="Detter C."/>
            <person name="Han C."/>
            <person name="Sozhamannan S."/>
            <person name="Rosenzweig C.N."/>
            <person name="Skowronski E.W."/>
        </authorList>
    </citation>
    <scope>NUCLEOTIDE SEQUENCE [LARGE SCALE GENOMIC DNA]</scope>
    <source>
        <strain evidence="1 2">MLST1</strain>
    </source>
</reference>
<gene>
    <name evidence="1" type="ORF">CWE09_01545</name>
</gene>
<evidence type="ECO:0000313" key="2">
    <source>
        <dbReference type="Proteomes" id="UP000288293"/>
    </source>
</evidence>
<name>A0A432W5W1_9GAMM</name>
<dbReference type="Proteomes" id="UP000288293">
    <property type="component" value="Unassembled WGS sequence"/>
</dbReference>
<protein>
    <submittedName>
        <fullName evidence="1">Uncharacterized protein</fullName>
    </submittedName>
</protein>
<comment type="caution">
    <text evidence="1">The sequence shown here is derived from an EMBL/GenBank/DDBJ whole genome shotgun (WGS) entry which is preliminary data.</text>
</comment>
<sequence>MRRFLIIVSLLAGVLLASGVAAWLYLQHQLKQLPISQLNYEFSSLGTRHVGLSELSFIYHDQNLRMPVQVEQMHLSWQWLNWRPQLEIVVIEKINLSLNQFPDFGSPAEESSFQLPDDWTLPGWLPETLNILDAQLQLPCTDNTCNYYAELLVNNQQQLDINLRLNPGQQPNEEQQLSLDVQYSGHHQQPDIRLYLAAEQQLDLQLYSDIKSGRFQVTAQPPAEWLQQELLKWGLQFSPAVYNRLHEINNEASLEGSWQSNLTDDFDLQLWSQYLNATLSLQAIIPEQLRLAVDTSLQSDDWSGSLYVQVLPQATALFREFYSLPPSVTDNIEQSLLSSTESPSLSSQWYFALDRQLDISDWYQQLNGALQLEANSPTPVNIPSIGSIQGQANAEIHLHNSHISHYQLDASGILSDPDYNELVQPYGLQPGNLQWQVNANNELAPALNALPLQIKLQSQGDTELQLNSEILLNLEEPAIRASNAQVQLTQQEYHWQDLSLQNVQATFGVNFSWQPDQLTLSSSQPLHLNFSLQDAQFSVEALQLNIPHWQVQGDPQYIDELSLTANMNINFKSLQQELLQTQNWSWQGQLRGTLQELNLTAELSNESGLRLRHEALLNTEQLLVDWQLSDIFLLAGNPLAETLADWPELLTLQRGRGNASGQLRMPLTLNAGDINQWQVTATLGVSDLAGVYNTTEFSGLNAQFAATLDNEKLALSLPQLQVENIRQGLDFGPFELAATYYAAALDSPFSGQLNLQHNQLALFNGSLSLENRIYHLADEVLEAQLVINQVDLNQLLLQYPASDISGSGLLSGTIPVQWDSEGISVVQGRLGALPPGGQLQFRSQQATDMAASNPGVKIAVDALEDFHYSILDSGVSYQTDGTLLLAVRLHGHNPDWQQGHPINLNITLQENLPDLITSLQLSNQVSTIIQERVQQRVLQSRNR</sequence>